<comment type="caution">
    <text evidence="1">The sequence shown here is derived from an EMBL/GenBank/DDBJ whole genome shotgun (WGS) entry which is preliminary data.</text>
</comment>
<evidence type="ECO:0000313" key="2">
    <source>
        <dbReference type="Proteomes" id="UP000598174"/>
    </source>
</evidence>
<dbReference type="RefSeq" id="WP_203821646.1">
    <property type="nucleotide sequence ID" value="NZ_BAAABP010000080.1"/>
</dbReference>
<evidence type="ECO:0008006" key="3">
    <source>
        <dbReference type="Google" id="ProtNLM"/>
    </source>
</evidence>
<dbReference type="GO" id="GO:0003824">
    <property type="term" value="F:catalytic activity"/>
    <property type="evidence" value="ECO:0007669"/>
    <property type="project" value="InterPro"/>
</dbReference>
<dbReference type="Gene3D" id="3.90.330.10">
    <property type="entry name" value="Nitrile hydratase alpha /Thiocyanate hydrolase gamma"/>
    <property type="match status" value="1"/>
</dbReference>
<organism evidence="1 2">
    <name type="scientific">Paractinoplanes ferrugineus</name>
    <dbReference type="NCBI Taxonomy" id="113564"/>
    <lineage>
        <taxon>Bacteria</taxon>
        <taxon>Bacillati</taxon>
        <taxon>Actinomycetota</taxon>
        <taxon>Actinomycetes</taxon>
        <taxon>Micromonosporales</taxon>
        <taxon>Micromonosporaceae</taxon>
        <taxon>Paractinoplanes</taxon>
    </lineage>
</organism>
<dbReference type="GO" id="GO:0046914">
    <property type="term" value="F:transition metal ion binding"/>
    <property type="evidence" value="ECO:0007669"/>
    <property type="project" value="InterPro"/>
</dbReference>
<keyword evidence="2" id="KW-1185">Reference proteome</keyword>
<proteinExistence type="predicted"/>
<name>A0A919MGY4_9ACTN</name>
<dbReference type="AlphaFoldDB" id="A0A919MGY4"/>
<sequence length="121" mass="12790">MTNGERAAFVAAYSRVVAEVWADAAAERALAENPRALLAEYGLTVPEQVRIAVVRDATDVQPDLDTQVAAWADADRLGVFTLYVPATGPIGEAELEEDELDRVVGGLDASCACCCPCCSTT</sequence>
<reference evidence="1" key="1">
    <citation type="submission" date="2021-01" db="EMBL/GenBank/DDBJ databases">
        <title>Whole genome shotgun sequence of Actinoplanes ferrugineus NBRC 15555.</title>
        <authorList>
            <person name="Komaki H."/>
            <person name="Tamura T."/>
        </authorList>
    </citation>
    <scope>NUCLEOTIDE SEQUENCE</scope>
    <source>
        <strain evidence="1">NBRC 15555</strain>
    </source>
</reference>
<dbReference type="InterPro" id="IPR036648">
    <property type="entry name" value="CN_Hdrase_a/SCN_Hdrase_g_sf"/>
</dbReference>
<dbReference type="Proteomes" id="UP000598174">
    <property type="component" value="Unassembled WGS sequence"/>
</dbReference>
<protein>
    <recommendedName>
        <fullName evidence="3">NHLP leader peptide family natural product</fullName>
    </recommendedName>
</protein>
<dbReference type="EMBL" id="BOMM01000064">
    <property type="protein sequence ID" value="GIE15273.1"/>
    <property type="molecule type" value="Genomic_DNA"/>
</dbReference>
<gene>
    <name evidence="1" type="ORF">Afe05nite_71130</name>
</gene>
<accession>A0A919MGY4</accession>
<evidence type="ECO:0000313" key="1">
    <source>
        <dbReference type="EMBL" id="GIE15273.1"/>
    </source>
</evidence>
<dbReference type="SUPFAM" id="SSF56209">
    <property type="entry name" value="Nitrile hydratase alpha chain"/>
    <property type="match status" value="1"/>
</dbReference>